<evidence type="ECO:0000256" key="2">
    <source>
        <dbReference type="ARBA" id="ARBA00022552"/>
    </source>
</evidence>
<feature type="domain" description="U3 small nucleolar RNA-associated protein 6 N-terminal" evidence="5">
    <location>
        <begin position="553"/>
        <end position="587"/>
    </location>
</feature>
<organism evidence="6 7">
    <name type="scientific">Lepeophtheirus salmonis</name>
    <name type="common">Salmon louse</name>
    <name type="synonym">Caligus salmonis</name>
    <dbReference type="NCBI Taxonomy" id="72036"/>
    <lineage>
        <taxon>Eukaryota</taxon>
        <taxon>Metazoa</taxon>
        <taxon>Ecdysozoa</taxon>
        <taxon>Arthropoda</taxon>
        <taxon>Crustacea</taxon>
        <taxon>Multicrustacea</taxon>
        <taxon>Hexanauplia</taxon>
        <taxon>Copepoda</taxon>
        <taxon>Siphonostomatoida</taxon>
        <taxon>Caligidae</taxon>
        <taxon>Lepeophtheirus</taxon>
    </lineage>
</organism>
<dbReference type="Pfam" id="PF08640">
    <property type="entry name" value="U3_assoc_6"/>
    <property type="match status" value="1"/>
</dbReference>
<dbReference type="PANTHER" id="PTHR23271">
    <property type="entry name" value="HEPATOCELLULAR CARCINOMA-ASSOCIATED ANTIGEN 66"/>
    <property type="match status" value="1"/>
</dbReference>
<dbReference type="InterPro" id="IPR011990">
    <property type="entry name" value="TPR-like_helical_dom_sf"/>
</dbReference>
<dbReference type="AlphaFoldDB" id="A0A7R8CZL9"/>
<gene>
    <name evidence="6" type="ORF">LSAA_11516</name>
</gene>
<dbReference type="PANTHER" id="PTHR23271:SF1">
    <property type="entry name" value="U3 SMALL NUCLEOLAR RNA-ASSOCIATED PROTEIN 6 HOMOLOG"/>
    <property type="match status" value="1"/>
</dbReference>
<dbReference type="Proteomes" id="UP000675881">
    <property type="component" value="Chromosome 6"/>
</dbReference>
<evidence type="ECO:0000313" key="6">
    <source>
        <dbReference type="EMBL" id="CAF2977000.1"/>
    </source>
</evidence>
<reference evidence="6" key="1">
    <citation type="submission" date="2021-02" db="EMBL/GenBank/DDBJ databases">
        <authorList>
            <person name="Bekaert M."/>
        </authorList>
    </citation>
    <scope>NUCLEOTIDE SEQUENCE</scope>
    <source>
        <strain evidence="6">IoA-00</strain>
    </source>
</reference>
<dbReference type="InterPro" id="IPR013949">
    <property type="entry name" value="Utp6"/>
</dbReference>
<dbReference type="InterPro" id="IPR055347">
    <property type="entry name" value="UTP6_N"/>
</dbReference>
<proteinExistence type="predicted"/>
<protein>
    <submittedName>
        <fullName evidence="6">UTP6</fullName>
    </submittedName>
</protein>
<accession>A0A7R8CZL9</accession>
<evidence type="ECO:0000313" key="7">
    <source>
        <dbReference type="Proteomes" id="UP000675881"/>
    </source>
</evidence>
<evidence type="ECO:0000256" key="4">
    <source>
        <dbReference type="ARBA" id="ARBA00023242"/>
    </source>
</evidence>
<dbReference type="OrthoDB" id="28112at2759"/>
<dbReference type="SUPFAM" id="SSF48452">
    <property type="entry name" value="TPR-like"/>
    <property type="match status" value="1"/>
</dbReference>
<evidence type="ECO:0000256" key="1">
    <source>
        <dbReference type="ARBA" id="ARBA00004604"/>
    </source>
</evidence>
<dbReference type="GO" id="GO:0000462">
    <property type="term" value="P:maturation of SSU-rRNA from tricistronic rRNA transcript (SSU-rRNA, 5.8S rRNA, LSU-rRNA)"/>
    <property type="evidence" value="ECO:0007669"/>
    <property type="project" value="InterPro"/>
</dbReference>
<dbReference type="Gene3D" id="1.25.40.10">
    <property type="entry name" value="Tetratricopeptide repeat domain"/>
    <property type="match status" value="1"/>
</dbReference>
<keyword evidence="2" id="KW-0698">rRNA processing</keyword>
<keyword evidence="7" id="KW-1185">Reference proteome</keyword>
<dbReference type="GO" id="GO:0032040">
    <property type="term" value="C:small-subunit processome"/>
    <property type="evidence" value="ECO:0007669"/>
    <property type="project" value="TreeGrafter"/>
</dbReference>
<dbReference type="EMBL" id="HG994585">
    <property type="protein sequence ID" value="CAF2977000.1"/>
    <property type="molecule type" value="Genomic_DNA"/>
</dbReference>
<keyword evidence="4" id="KW-0539">Nucleus</keyword>
<keyword evidence="3" id="KW-0677">Repeat</keyword>
<dbReference type="GO" id="GO:0034388">
    <property type="term" value="C:Pwp2p-containing subcomplex of 90S preribosome"/>
    <property type="evidence" value="ECO:0007669"/>
    <property type="project" value="TreeGrafter"/>
</dbReference>
<evidence type="ECO:0000259" key="5">
    <source>
        <dbReference type="Pfam" id="PF08640"/>
    </source>
</evidence>
<sequence>MECPEAISSIVYLYFCFELCHSPCLFSDHGGYAVCSNADSDKFVIQPYDQKFNTHDLPKGPPFSNKRPGRLSFNVGPYRFRQNVYSAKNNKNINEYKFKPGILSFRLGPINFLHVPTNTITFDPCCTIPAAKCHQYLDFSNMSEDGNWWDPFCPCLVTRKNIVMTTLAFCCIALVTWTVVVTAKDPANNNLIKSNVTFIVIEDSKTIANLNLTMKSALTIKKVDEAYNKAIKKVSDKIPSSCSSKDSATLCPTYPFHVDMAANRGISCSKNTLILLNAGYILVALILIIVGSSYGSVAFTSLPIVGGIVACGVGLLLVALLGLVGIIKHHQVMLFFYMCILFGIFLIQFSVACASLAVGPEAEKRFLGKAWEHLNDNSQKSVEIKLQCYTNPSCLTCLEVIEPMLNKAFNSVGTIGLFFSFIELIGIYSTYKYRFLFRVLVRVISPLYGATANDVPKTRRRSAFFKSLCAKLQNLEGIVSPNRTTSGRTTPPQASHWEHHYFFLDGRLHPLTREVRPQGVLTQNLKINNNSSYRCKQNTWVHGSEEYRSRNYMEQMLPELEQLERVQILSAEEVKQVIKRRRRFEYKYESSLLSLVTLRRDKIGYDFKKNEIDYCISRRINKLFRILEHRFANDTKIWMSHVEFLKNVDWKTELSKICRRFIQAHTNNPEVWITAAKYELEVVGNADSSRKIMLEGLRFHPESRDLFKEYFRLEMIYVDLLKKRSNVWGINGDDINEENER</sequence>
<evidence type="ECO:0000256" key="3">
    <source>
        <dbReference type="ARBA" id="ARBA00022737"/>
    </source>
</evidence>
<name>A0A7R8CZL9_LEPSM</name>
<dbReference type="GO" id="GO:0030515">
    <property type="term" value="F:snoRNA binding"/>
    <property type="evidence" value="ECO:0007669"/>
    <property type="project" value="InterPro"/>
</dbReference>
<comment type="subcellular location">
    <subcellularLocation>
        <location evidence="1">Nucleus</location>
        <location evidence="1">Nucleolus</location>
    </subcellularLocation>
</comment>